<gene>
    <name evidence="2" type="ORF">DU508_16015</name>
</gene>
<dbReference type="AlphaFoldDB" id="A0A369PT83"/>
<name>A0A369PT83_9SPHI</name>
<organism evidence="2 3">
    <name type="scientific">Pedobacter chinensis</name>
    <dbReference type="NCBI Taxonomy" id="2282421"/>
    <lineage>
        <taxon>Bacteria</taxon>
        <taxon>Pseudomonadati</taxon>
        <taxon>Bacteroidota</taxon>
        <taxon>Sphingobacteriia</taxon>
        <taxon>Sphingobacteriales</taxon>
        <taxon>Sphingobacteriaceae</taxon>
        <taxon>Pedobacter</taxon>
    </lineage>
</organism>
<dbReference type="SUPFAM" id="SSF52402">
    <property type="entry name" value="Adenine nucleotide alpha hydrolases-like"/>
    <property type="match status" value="1"/>
</dbReference>
<proteinExistence type="predicted"/>
<evidence type="ECO:0000313" key="3">
    <source>
        <dbReference type="Proteomes" id="UP000253961"/>
    </source>
</evidence>
<dbReference type="InterPro" id="IPR014729">
    <property type="entry name" value="Rossmann-like_a/b/a_fold"/>
</dbReference>
<feature type="domain" description="UspA" evidence="1">
    <location>
        <begin position="1"/>
        <end position="144"/>
    </location>
</feature>
<evidence type="ECO:0000313" key="2">
    <source>
        <dbReference type="EMBL" id="RDC55773.1"/>
    </source>
</evidence>
<dbReference type="RefSeq" id="WP_115403810.1">
    <property type="nucleotide sequence ID" value="NZ_QPKV01000006.1"/>
</dbReference>
<sequence length="152" mass="16773">MKKILILTTLSNRDSAIAESALVLALKLQTDIVLLSTFELIEPESVGISPQSTDDCHTILQSRLKVEKDRLAELTTKQPNIAYHPCIETISREGQLAEIVWQLTLGGNYLLVVMGGKKSGWNDSYLCTELIAVTARSNCPVLVVGEDQMIQF</sequence>
<dbReference type="InterPro" id="IPR006016">
    <property type="entry name" value="UspA"/>
</dbReference>
<accession>A0A369PT83</accession>
<keyword evidence="3" id="KW-1185">Reference proteome</keyword>
<protein>
    <recommendedName>
        <fullName evidence="1">UspA domain-containing protein</fullName>
    </recommendedName>
</protein>
<dbReference type="EMBL" id="QPKV01000006">
    <property type="protein sequence ID" value="RDC55773.1"/>
    <property type="molecule type" value="Genomic_DNA"/>
</dbReference>
<comment type="caution">
    <text evidence="2">The sequence shown here is derived from an EMBL/GenBank/DDBJ whole genome shotgun (WGS) entry which is preliminary data.</text>
</comment>
<evidence type="ECO:0000259" key="1">
    <source>
        <dbReference type="Pfam" id="PF00582"/>
    </source>
</evidence>
<dbReference type="Gene3D" id="3.40.50.620">
    <property type="entry name" value="HUPs"/>
    <property type="match status" value="1"/>
</dbReference>
<dbReference type="Proteomes" id="UP000253961">
    <property type="component" value="Unassembled WGS sequence"/>
</dbReference>
<dbReference type="Pfam" id="PF00582">
    <property type="entry name" value="Usp"/>
    <property type="match status" value="1"/>
</dbReference>
<reference evidence="2 3" key="1">
    <citation type="submission" date="2018-07" db="EMBL/GenBank/DDBJ databases">
        <title>Pedobacter sp. nov., isolated from soil.</title>
        <authorList>
            <person name="Zhou L.Y."/>
            <person name="Du Z.J."/>
        </authorList>
    </citation>
    <scope>NUCLEOTIDE SEQUENCE [LARGE SCALE GENOMIC DNA]</scope>
    <source>
        <strain evidence="2 3">JDX94</strain>
    </source>
</reference>